<keyword evidence="5" id="KW-0472">Membrane</keyword>
<comment type="similarity">
    <text evidence="8">Belongs to the glycosyltransferase 2 family. CrtQ subfamily.</text>
</comment>
<comment type="function">
    <text evidence="6">Catalyzes the glycosylation of 4,4'-diaponeurosporenoate, i.e. the esterification of glucose at the C1'' position with the carboxyl group of 4,4'-diaponeurosporenic acid, to form glycosyl-4,4'-diaponeurosporenoate. This is a step in the biosynthesis of staphyloxanthin, an orange pigment present in most staphylococci strains.</text>
</comment>
<name>A0ABQ2FAZ8_9MICO</name>
<keyword evidence="2" id="KW-1003">Cell membrane</keyword>
<dbReference type="SUPFAM" id="SSF53448">
    <property type="entry name" value="Nucleotide-diphospho-sugar transferases"/>
    <property type="match status" value="1"/>
</dbReference>
<evidence type="ECO:0000256" key="5">
    <source>
        <dbReference type="ARBA" id="ARBA00023136"/>
    </source>
</evidence>
<gene>
    <name evidence="11" type="ORF">GCM10011509_19640</name>
</gene>
<keyword evidence="4" id="KW-0808">Transferase</keyword>
<organism evidence="11 12">
    <name type="scientific">Ornithinimicrobium pekingense</name>
    <dbReference type="NCBI Taxonomy" id="384677"/>
    <lineage>
        <taxon>Bacteria</taxon>
        <taxon>Bacillati</taxon>
        <taxon>Actinomycetota</taxon>
        <taxon>Actinomycetes</taxon>
        <taxon>Micrococcales</taxon>
        <taxon>Ornithinimicrobiaceae</taxon>
        <taxon>Ornithinimicrobium</taxon>
    </lineage>
</organism>
<dbReference type="Proteomes" id="UP000662111">
    <property type="component" value="Unassembled WGS sequence"/>
</dbReference>
<comment type="subcellular location">
    <subcellularLocation>
        <location evidence="1">Cell membrane</location>
    </subcellularLocation>
</comment>
<proteinExistence type="inferred from homology"/>
<dbReference type="InterPro" id="IPR001173">
    <property type="entry name" value="Glyco_trans_2-like"/>
</dbReference>
<evidence type="ECO:0000256" key="3">
    <source>
        <dbReference type="ARBA" id="ARBA00022676"/>
    </source>
</evidence>
<dbReference type="InterPro" id="IPR029044">
    <property type="entry name" value="Nucleotide-diphossugar_trans"/>
</dbReference>
<evidence type="ECO:0000256" key="9">
    <source>
        <dbReference type="ARBA" id="ARBA00040345"/>
    </source>
</evidence>
<evidence type="ECO:0000256" key="4">
    <source>
        <dbReference type="ARBA" id="ARBA00022679"/>
    </source>
</evidence>
<evidence type="ECO:0000256" key="2">
    <source>
        <dbReference type="ARBA" id="ARBA00022475"/>
    </source>
</evidence>
<evidence type="ECO:0000259" key="10">
    <source>
        <dbReference type="Pfam" id="PF00535"/>
    </source>
</evidence>
<feature type="domain" description="Glycosyltransferase 2-like" evidence="10">
    <location>
        <begin position="5"/>
        <end position="124"/>
    </location>
</feature>
<dbReference type="PANTHER" id="PTHR43646">
    <property type="entry name" value="GLYCOSYLTRANSFERASE"/>
    <property type="match status" value="1"/>
</dbReference>
<dbReference type="Pfam" id="PF00535">
    <property type="entry name" value="Glycos_transf_2"/>
    <property type="match status" value="1"/>
</dbReference>
<evidence type="ECO:0000313" key="11">
    <source>
        <dbReference type="EMBL" id="GGK71245.1"/>
    </source>
</evidence>
<keyword evidence="3" id="KW-0328">Glycosyltransferase</keyword>
<evidence type="ECO:0000256" key="7">
    <source>
        <dbReference type="ARBA" id="ARBA00037904"/>
    </source>
</evidence>
<dbReference type="Gene3D" id="3.90.550.10">
    <property type="entry name" value="Spore Coat Polysaccharide Biosynthesis Protein SpsA, Chain A"/>
    <property type="match status" value="1"/>
</dbReference>
<reference evidence="12" key="1">
    <citation type="journal article" date="2019" name="Int. J. Syst. Evol. Microbiol.">
        <title>The Global Catalogue of Microorganisms (GCM) 10K type strain sequencing project: providing services to taxonomists for standard genome sequencing and annotation.</title>
        <authorList>
            <consortium name="The Broad Institute Genomics Platform"/>
            <consortium name="The Broad Institute Genome Sequencing Center for Infectious Disease"/>
            <person name="Wu L."/>
            <person name="Ma J."/>
        </authorList>
    </citation>
    <scope>NUCLEOTIDE SEQUENCE [LARGE SCALE GENOMIC DNA]</scope>
    <source>
        <strain evidence="12">CGMCC 1.5362</strain>
    </source>
</reference>
<accession>A0ABQ2FAZ8</accession>
<sequence>MTFGTIVIPAHDEEAVIGRTLEPLRSVAGARVVVVCNGCVDRTAEVARSFGGVEVIEIPVPSKAAALRVGDARAAEGPRIYLDADIVLTAVAVRDLIGALAGDTLAGRPPHVFDTAGASWMVRRWYAVRKDLPSIAGALWGAGCYALSVEGRARFGDFPDIVSDDLFVDSLFTQDEITIIDTDPVVVTTPRRTRDLVRILVRSYRTQGEVQAGAGGGAVSSGQKTQLTDLARIVRQEPGRVLDAAVYVGLVGYARLRARRPPASAWERDTSSRETRE</sequence>
<dbReference type="RefSeq" id="WP_022922551.1">
    <property type="nucleotide sequence ID" value="NZ_BMLB01000004.1"/>
</dbReference>
<protein>
    <recommendedName>
        <fullName evidence="9">4,4'-diaponeurosporenoate glycosyltransferase</fullName>
    </recommendedName>
</protein>
<evidence type="ECO:0000256" key="6">
    <source>
        <dbReference type="ARBA" id="ARBA00037281"/>
    </source>
</evidence>
<comment type="pathway">
    <text evidence="7">Carotenoid biosynthesis; staphyloxanthin biosynthesis; staphyloxanthin from farnesyl diphosphate: step 4/5.</text>
</comment>
<comment type="caution">
    <text evidence="11">The sequence shown here is derived from an EMBL/GenBank/DDBJ whole genome shotgun (WGS) entry which is preliminary data.</text>
</comment>
<evidence type="ECO:0000256" key="8">
    <source>
        <dbReference type="ARBA" id="ARBA00038120"/>
    </source>
</evidence>
<evidence type="ECO:0000313" key="12">
    <source>
        <dbReference type="Proteomes" id="UP000662111"/>
    </source>
</evidence>
<dbReference type="EMBL" id="BMLB01000004">
    <property type="protein sequence ID" value="GGK71245.1"/>
    <property type="molecule type" value="Genomic_DNA"/>
</dbReference>
<evidence type="ECO:0000256" key="1">
    <source>
        <dbReference type="ARBA" id="ARBA00004236"/>
    </source>
</evidence>
<dbReference type="PANTHER" id="PTHR43646:SF2">
    <property type="entry name" value="GLYCOSYLTRANSFERASE 2-LIKE DOMAIN-CONTAINING PROTEIN"/>
    <property type="match status" value="1"/>
</dbReference>
<keyword evidence="12" id="KW-1185">Reference proteome</keyword>